<sequence length="250" mass="27673">MRAIELNMEQRRSEGVRETGDPRENAPTNGIVRHDSHLRKCDPREDPPTNGVARDDSHVRKCPVTRPRIEPGAPRCEESGLTSRPPRPRMARWLGRSPPTTAIRARSLVGPLPDFRMRKSVLDDAACRRAFSGHSRFPRPCTPAPLRPTASLHVLSCSSWKARHSESVAPPWRELQDDSPSSLVDAPRPIEAELTRSLKRVAHSDGPGQSAARACVRAQEASVCIPQPTRAHARSREQLSITEIPQPCGS</sequence>
<feature type="compositionally biased region" description="Basic and acidic residues" evidence="1">
    <location>
        <begin position="8"/>
        <end position="24"/>
    </location>
</feature>
<comment type="caution">
    <text evidence="2">The sequence shown here is derived from an EMBL/GenBank/DDBJ whole genome shotgun (WGS) entry which is preliminary data.</text>
</comment>
<feature type="region of interest" description="Disordered" evidence="1">
    <location>
        <begin position="229"/>
        <end position="250"/>
    </location>
</feature>
<accession>A0ABQ9I6Y3</accession>
<gene>
    <name evidence="2" type="ORF">PR048_004278</name>
</gene>
<evidence type="ECO:0000313" key="2">
    <source>
        <dbReference type="EMBL" id="KAJ8891743.1"/>
    </source>
</evidence>
<reference evidence="2 3" key="1">
    <citation type="submission" date="2023-02" db="EMBL/GenBank/DDBJ databases">
        <title>LHISI_Scaffold_Assembly.</title>
        <authorList>
            <person name="Stuart O.P."/>
            <person name="Cleave R."/>
            <person name="Magrath M.J.L."/>
            <person name="Mikheyev A.S."/>
        </authorList>
    </citation>
    <scope>NUCLEOTIDE SEQUENCE [LARGE SCALE GENOMIC DNA]</scope>
    <source>
        <strain evidence="2">Daus_M_001</strain>
        <tissue evidence="2">Leg muscle</tissue>
    </source>
</reference>
<feature type="compositionally biased region" description="Polar residues" evidence="1">
    <location>
        <begin position="238"/>
        <end position="250"/>
    </location>
</feature>
<feature type="compositionally biased region" description="Basic and acidic residues" evidence="1">
    <location>
        <begin position="32"/>
        <end position="59"/>
    </location>
</feature>
<name>A0ABQ9I6Y3_9NEOP</name>
<keyword evidence="3" id="KW-1185">Reference proteome</keyword>
<organism evidence="2 3">
    <name type="scientific">Dryococelus australis</name>
    <dbReference type="NCBI Taxonomy" id="614101"/>
    <lineage>
        <taxon>Eukaryota</taxon>
        <taxon>Metazoa</taxon>
        <taxon>Ecdysozoa</taxon>
        <taxon>Arthropoda</taxon>
        <taxon>Hexapoda</taxon>
        <taxon>Insecta</taxon>
        <taxon>Pterygota</taxon>
        <taxon>Neoptera</taxon>
        <taxon>Polyneoptera</taxon>
        <taxon>Phasmatodea</taxon>
        <taxon>Verophasmatodea</taxon>
        <taxon>Anareolatae</taxon>
        <taxon>Phasmatidae</taxon>
        <taxon>Eurycanthinae</taxon>
        <taxon>Dryococelus</taxon>
    </lineage>
</organism>
<evidence type="ECO:0000256" key="1">
    <source>
        <dbReference type="SAM" id="MobiDB-lite"/>
    </source>
</evidence>
<feature type="region of interest" description="Disordered" evidence="1">
    <location>
        <begin position="1"/>
        <end position="99"/>
    </location>
</feature>
<dbReference type="Proteomes" id="UP001159363">
    <property type="component" value="Chromosome 2"/>
</dbReference>
<protein>
    <submittedName>
        <fullName evidence="2">Uncharacterized protein</fullName>
    </submittedName>
</protein>
<dbReference type="EMBL" id="JARBHB010000002">
    <property type="protein sequence ID" value="KAJ8891743.1"/>
    <property type="molecule type" value="Genomic_DNA"/>
</dbReference>
<proteinExistence type="predicted"/>
<evidence type="ECO:0000313" key="3">
    <source>
        <dbReference type="Proteomes" id="UP001159363"/>
    </source>
</evidence>